<organism evidence="2 3">
    <name type="scientific">Gekko japonicus</name>
    <name type="common">Schlegel's Japanese gecko</name>
    <dbReference type="NCBI Taxonomy" id="146911"/>
    <lineage>
        <taxon>Eukaryota</taxon>
        <taxon>Metazoa</taxon>
        <taxon>Chordata</taxon>
        <taxon>Craniata</taxon>
        <taxon>Vertebrata</taxon>
        <taxon>Euteleostomi</taxon>
        <taxon>Lepidosauria</taxon>
        <taxon>Squamata</taxon>
        <taxon>Bifurcata</taxon>
        <taxon>Gekkota</taxon>
        <taxon>Gekkonidae</taxon>
        <taxon>Gekkoninae</taxon>
        <taxon>Gekko</taxon>
    </lineage>
</organism>
<feature type="compositionally biased region" description="Low complexity" evidence="1">
    <location>
        <begin position="1102"/>
        <end position="1112"/>
    </location>
</feature>
<feature type="compositionally biased region" description="Basic residues" evidence="1">
    <location>
        <begin position="1"/>
        <end position="11"/>
    </location>
</feature>
<dbReference type="CDD" id="cd00229">
    <property type="entry name" value="SGNH_hydrolase"/>
    <property type="match status" value="1"/>
</dbReference>
<gene>
    <name evidence="3" type="primary">LOC107122248</name>
</gene>
<dbReference type="Proteomes" id="UP000694871">
    <property type="component" value="Unplaced"/>
</dbReference>
<feature type="region of interest" description="Disordered" evidence="1">
    <location>
        <begin position="29"/>
        <end position="67"/>
    </location>
</feature>
<accession>A0ABM1L490</accession>
<feature type="region of interest" description="Disordered" evidence="1">
    <location>
        <begin position="888"/>
        <end position="1018"/>
    </location>
</feature>
<evidence type="ECO:0000313" key="3">
    <source>
        <dbReference type="RefSeq" id="XP_015280777.1"/>
    </source>
</evidence>
<feature type="compositionally biased region" description="Basic and acidic residues" evidence="1">
    <location>
        <begin position="1251"/>
        <end position="1262"/>
    </location>
</feature>
<feature type="compositionally biased region" description="Polar residues" evidence="1">
    <location>
        <begin position="914"/>
        <end position="924"/>
    </location>
</feature>
<feature type="compositionally biased region" description="Polar residues" evidence="1">
    <location>
        <begin position="654"/>
        <end position="667"/>
    </location>
</feature>
<feature type="compositionally biased region" description="Basic and acidic residues" evidence="1">
    <location>
        <begin position="1197"/>
        <end position="1209"/>
    </location>
</feature>
<feature type="compositionally biased region" description="Basic and acidic residues" evidence="1">
    <location>
        <begin position="1140"/>
        <end position="1165"/>
    </location>
</feature>
<dbReference type="InterPro" id="IPR036514">
    <property type="entry name" value="SGNH_hydro_sf"/>
</dbReference>
<evidence type="ECO:0000256" key="1">
    <source>
        <dbReference type="SAM" id="MobiDB-lite"/>
    </source>
</evidence>
<keyword evidence="2" id="KW-1185">Reference proteome</keyword>
<feature type="region of interest" description="Disordered" evidence="1">
    <location>
        <begin position="1"/>
        <end position="20"/>
    </location>
</feature>
<feature type="compositionally biased region" description="Polar residues" evidence="1">
    <location>
        <begin position="996"/>
        <end position="1006"/>
    </location>
</feature>
<protein>
    <submittedName>
        <fullName evidence="3">Uncharacterized protein LOC107122248</fullName>
    </submittedName>
</protein>
<name>A0ABM1L490_GEKJA</name>
<dbReference type="SUPFAM" id="SSF52266">
    <property type="entry name" value="SGNH hydrolase"/>
    <property type="match status" value="3"/>
</dbReference>
<evidence type="ECO:0000313" key="2">
    <source>
        <dbReference type="Proteomes" id="UP000694871"/>
    </source>
</evidence>
<reference evidence="3" key="1">
    <citation type="submission" date="2025-08" db="UniProtKB">
        <authorList>
            <consortium name="RefSeq"/>
        </authorList>
    </citation>
    <scope>IDENTIFICATION</scope>
</reference>
<feature type="compositionally biased region" description="Low complexity" evidence="1">
    <location>
        <begin position="623"/>
        <end position="636"/>
    </location>
</feature>
<dbReference type="GeneID" id="107122248"/>
<feature type="region of interest" description="Disordered" evidence="1">
    <location>
        <begin position="588"/>
        <end position="670"/>
    </location>
</feature>
<feature type="region of interest" description="Disordered" evidence="1">
    <location>
        <begin position="1039"/>
        <end position="1309"/>
    </location>
</feature>
<feature type="compositionally biased region" description="Basic and acidic residues" evidence="1">
    <location>
        <begin position="48"/>
        <end position="58"/>
    </location>
</feature>
<sequence length="1309" mass="141086">MNKKHQNHRKKIQDGGVAAEAGAAGEAGVLCGRRDQTQPEFEWSGGDQRPRGVLRERSSGGQRPRGVDVEAVTGLAVGGAAARFGGSPAVGVVGKQVAKPRVWICGDSLVVSAQKWDLQNQHFGQLDWLQQSIILEWHGQEDLTWTQLVSTLQKLAAQGQAPDVLIIHLGENDFRSTPWPELRRIIKKELVLLKEVFPKVRLMWSEMLLQNIRPAEGDASKVEQVLQEVNLVVGGFVSGFGGTVIKHVETSNSFPVLKVDGSGLSHIGLELFLEDIKDTIRAHVLQSSGTASGGLKEGRNVSPLAPSADSASLVFTRQEVAVEGDHVVSSSKEQKDILRTFHFCTRSSGHSSDSPGSSPKPRVWICGDSMVISAQKRASSTAAGSQLGLEQSAVLEWHGQEELTWIQLLPFVQNLVTWCQAPDALIIHFGGDDLVRAYDRCLSSRMKTEWSLLRTLFPGVRVIWSEVIPQGIEREQGEYCRSTVMNTEMGRSRTPVPHSRVICSEIISQDVQHGHKDFKRIGMSRFMGRSVRDHGGDVIKHPTIVSENPKLYLDEANLSPAGLDIFLEDIRNGILAYVLQSHRATDGGLREGMSLPPPASPSAPAGLASVSHQEAETREDEVVSSTEEASSVQTSTGEAVVSSQPVSIKAETSGVASPSPQPGTSGTRKAEIKDVEPQPVLGNIPHCSGSPEQPSKPRVWICGHSLIDIAQERAATTSIGSQLGLEEEIVLEWHGWDGMMWVQLIPFLQDLATYYWPPDVLIIHVGENDLMYTPCVNFLIKIIQRELFLVKELFPNVKVVWSEITPWPGVLQYWLLKNTNHNVARVVKDHGGAVIKHPDLLSEDPEFYTDQGTLSDAGLDMFVEDMKNGILAHLCQLRGKAAGKELKEGVGSLPPASPGSPVSRETATWEERTVSSTEEASSMRRSTREAAASSQPVKRKAKKSGVASSSSQTGMSGTHKDKNRVKKKLVLGSLPPCPGEAAVSSQPVSIKAETSDVASPSLQPGTSGPCKAENEDAEQELVVSIPLSLDKALEAEVKCLGPRVVKKQKSQQEAGRRTLGRRSGRTLRSGKKKTSSPAVPQETSKRDSLSHNGPSDAKAKPPEAGGAPNKGGLAAEGKNKTLPVGAPIKDTSVWGGPPSHRIEVTREEVRKQEPSKESPDLEKNPKGAGLVHAASIPSAKPTEAKEEPSSKVVAAEVKNEPSEKMECEAPSKPSKTVTSEGKLAALTTKPVDLSPSEVKAEQVSASSSSLGKEEKVPDKADAELLGSASTSTARDKDQELADPAGELSEELKGPAKTGGQPRKGRKGSR</sequence>
<dbReference type="RefSeq" id="XP_015280777.1">
    <property type="nucleotide sequence ID" value="XM_015425291.1"/>
</dbReference>
<proteinExistence type="predicted"/>
<dbReference type="Gene3D" id="3.40.50.1110">
    <property type="entry name" value="SGNH hydrolase"/>
    <property type="match status" value="2"/>
</dbReference>
<feature type="compositionally biased region" description="Basic residues" evidence="1">
    <location>
        <begin position="1058"/>
        <end position="1074"/>
    </location>
</feature>